<dbReference type="InterPro" id="IPR013022">
    <property type="entry name" value="Xyl_isomerase-like_TIM-brl"/>
</dbReference>
<dbReference type="NCBIfam" id="TIGR00542">
    <property type="entry name" value="hxl6Piso_put"/>
    <property type="match status" value="1"/>
</dbReference>
<evidence type="ECO:0000256" key="1">
    <source>
        <dbReference type="ARBA" id="ARBA00023235"/>
    </source>
</evidence>
<accession>A0ABY4D8H5</accession>
<sequence length="301" mass="34740">MLGNHLLGLYEKALDPKFNWHERFAKAKQLGFDFLEISIDETDERLTRLDWSLEQIEEFRHAALVSGMTCQSMCLSVHRRFPFGSKDPAVREKAHELLLKAVDFCNHAGVRVIQLAGYDVYYEPSTPQSVMYFRQAMAWAAKVAEQKQVMLAMEIMDTPFLNSISKHMAYEAMINSPWYKVYPDIGNLSAWPENDVDFELERGISSIVGVHLKDTLSVTESFPGKFKCVPFGSGCVDFSKRFAQLERLNYTGPYMMEMWYEDVTFSESEVLRSRLWMEEQFKKGIEMLAASKATLNERSQQ</sequence>
<evidence type="ECO:0000256" key="2">
    <source>
        <dbReference type="NCBIfam" id="TIGR00542"/>
    </source>
</evidence>
<evidence type="ECO:0000313" key="4">
    <source>
        <dbReference type="EMBL" id="UOM50441.1"/>
    </source>
</evidence>
<dbReference type="NCBIfam" id="NF009689">
    <property type="entry name" value="PRK13210.1"/>
    <property type="match status" value="1"/>
</dbReference>
<name>A0ABY4D8H5_9SPIR</name>
<dbReference type="Pfam" id="PF01261">
    <property type="entry name" value="AP_endonuc_2"/>
    <property type="match status" value="1"/>
</dbReference>
<gene>
    <name evidence="4" type="ORF">MUG09_12840</name>
</gene>
<evidence type="ECO:0000313" key="5">
    <source>
        <dbReference type="Proteomes" id="UP000829708"/>
    </source>
</evidence>
<organism evidence="4 5">
    <name type="scientific">Sphaerochaeta associata</name>
    <dbReference type="NCBI Taxonomy" id="1129264"/>
    <lineage>
        <taxon>Bacteria</taxon>
        <taxon>Pseudomonadati</taxon>
        <taxon>Spirochaetota</taxon>
        <taxon>Spirochaetia</taxon>
        <taxon>Spirochaetales</taxon>
        <taxon>Sphaerochaetaceae</taxon>
        <taxon>Sphaerochaeta</taxon>
    </lineage>
</organism>
<proteinExistence type="predicted"/>
<dbReference type="PANTHER" id="PTHR43489">
    <property type="entry name" value="ISOMERASE"/>
    <property type="match status" value="1"/>
</dbReference>
<keyword evidence="5" id="KW-1185">Reference proteome</keyword>
<dbReference type="InterPro" id="IPR050417">
    <property type="entry name" value="Sugar_Epim/Isomerase"/>
</dbReference>
<dbReference type="EMBL" id="CP094929">
    <property type="protein sequence ID" value="UOM50441.1"/>
    <property type="molecule type" value="Genomic_DNA"/>
</dbReference>
<dbReference type="Gene3D" id="3.20.20.150">
    <property type="entry name" value="Divalent-metal-dependent TIM barrel enzymes"/>
    <property type="match status" value="1"/>
</dbReference>
<feature type="domain" description="Xylose isomerase-like TIM barrel" evidence="3">
    <location>
        <begin position="24"/>
        <end position="279"/>
    </location>
</feature>
<evidence type="ECO:0000259" key="3">
    <source>
        <dbReference type="Pfam" id="PF01261"/>
    </source>
</evidence>
<dbReference type="SUPFAM" id="SSF51658">
    <property type="entry name" value="Xylose isomerase-like"/>
    <property type="match status" value="1"/>
</dbReference>
<dbReference type="PANTHER" id="PTHR43489:SF1">
    <property type="entry name" value="L-RIBULOSE-5-PHOSPHATE 3-EPIMERASE SGBU-RELATED"/>
    <property type="match status" value="1"/>
</dbReference>
<protein>
    <recommendedName>
        <fullName evidence="2">L-ribulose-5-phosphate 3-epimerase</fullName>
    </recommendedName>
</protein>
<dbReference type="RefSeq" id="WP_244771832.1">
    <property type="nucleotide sequence ID" value="NZ_CP094929.1"/>
</dbReference>
<dbReference type="GO" id="GO:0034015">
    <property type="term" value="F:L-ribulose-5-phosphate 3-epimerase activity"/>
    <property type="evidence" value="ECO:0007669"/>
    <property type="project" value="UniProtKB-EC"/>
</dbReference>
<keyword evidence="1 4" id="KW-0413">Isomerase</keyword>
<dbReference type="InterPro" id="IPR036237">
    <property type="entry name" value="Xyl_isomerase-like_sf"/>
</dbReference>
<reference evidence="5" key="1">
    <citation type="journal article" date="2024" name="J Bioinform Genom">
        <title>Complete genome sequence of the type strain bacterium Sphaerochaeta associata GLS2t (VKM B-2742)t.</title>
        <authorList>
            <person name="Troshina O.Y."/>
            <person name="Tepeeva A.N."/>
            <person name="Arzamasceva V.O."/>
            <person name="Whitman W.B."/>
            <person name="Varghese N."/>
            <person name="Shapiro N."/>
            <person name="Woyke T."/>
            <person name="Kripides N.C."/>
            <person name="Vasilenko O.V."/>
        </authorList>
    </citation>
    <scope>NUCLEOTIDE SEQUENCE [LARGE SCALE GENOMIC DNA]</scope>
    <source>
        <strain evidence="5">GLS2T</strain>
    </source>
</reference>
<dbReference type="NCBIfam" id="NF009688">
    <property type="entry name" value="PRK13209.1"/>
    <property type="match status" value="1"/>
</dbReference>
<dbReference type="Proteomes" id="UP000829708">
    <property type="component" value="Chromosome"/>
</dbReference>
<dbReference type="InterPro" id="IPR004560">
    <property type="entry name" value="L-Ru-5P_3-Epase"/>
</dbReference>